<dbReference type="InterPro" id="IPR000182">
    <property type="entry name" value="GNAT_dom"/>
</dbReference>
<keyword evidence="2" id="KW-0808">Transferase</keyword>
<dbReference type="InterPro" id="IPR016181">
    <property type="entry name" value="Acyl_CoA_acyltransferase"/>
</dbReference>
<gene>
    <name evidence="2" type="ORF">CUZ56_00767</name>
</gene>
<dbReference type="Gene3D" id="3.40.630.30">
    <property type="match status" value="1"/>
</dbReference>
<dbReference type="InterPro" id="IPR039143">
    <property type="entry name" value="GNPNAT1-like"/>
</dbReference>
<proteinExistence type="predicted"/>
<dbReference type="Proteomes" id="UP000286947">
    <property type="component" value="Unassembled WGS sequence"/>
</dbReference>
<dbReference type="SUPFAM" id="SSF55729">
    <property type="entry name" value="Acyl-CoA N-acyltransferases (Nat)"/>
    <property type="match status" value="1"/>
</dbReference>
<comment type="caution">
    <text evidence="2">The sequence shown here is derived from an EMBL/GenBank/DDBJ whole genome shotgun (WGS) entry which is preliminary data.</text>
</comment>
<reference evidence="2 3" key="1">
    <citation type="submission" date="2018-01" db="EMBL/GenBank/DDBJ databases">
        <title>Saezia sanguinis gen. nov., sp. nov., in the order Burkholderiales isolated from human blood.</title>
        <authorList>
            <person name="Medina-Pascual M.J."/>
            <person name="Valdezate S."/>
            <person name="Monzon S."/>
            <person name="Cuesta I."/>
            <person name="Carrasco G."/>
            <person name="Villalon P."/>
            <person name="Saez-Nieto J.A."/>
        </authorList>
    </citation>
    <scope>NUCLEOTIDE SEQUENCE [LARGE SCALE GENOMIC DNA]</scope>
    <source>
        <strain evidence="2 3">CNM695-12</strain>
    </source>
</reference>
<feature type="domain" description="N-acetyltransferase" evidence="1">
    <location>
        <begin position="27"/>
        <end position="160"/>
    </location>
</feature>
<dbReference type="RefSeq" id="WP_126978291.1">
    <property type="nucleotide sequence ID" value="NZ_PQSP01000001.1"/>
</dbReference>
<dbReference type="CDD" id="cd04301">
    <property type="entry name" value="NAT_SF"/>
    <property type="match status" value="1"/>
</dbReference>
<dbReference type="EC" id="2.3.1.-" evidence="2"/>
<accession>A0A433SHP5</accession>
<dbReference type="EMBL" id="PQSP01000001">
    <property type="protein sequence ID" value="RUS68277.1"/>
    <property type="molecule type" value="Genomic_DNA"/>
</dbReference>
<dbReference type="PROSITE" id="PS51186">
    <property type="entry name" value="GNAT"/>
    <property type="match status" value="1"/>
</dbReference>
<dbReference type="PANTHER" id="PTHR13355:SF11">
    <property type="entry name" value="GLUCOSAMINE 6-PHOSPHATE N-ACETYLTRANSFERASE"/>
    <property type="match status" value="1"/>
</dbReference>
<evidence type="ECO:0000313" key="3">
    <source>
        <dbReference type="Proteomes" id="UP000286947"/>
    </source>
</evidence>
<protein>
    <submittedName>
        <fullName evidence="2">Acetyltransferase</fullName>
        <ecNumber evidence="2">2.3.1.-</ecNumber>
    </submittedName>
</protein>
<sequence>MNVSRLNALLKPSGDFGEFHWQINTWSQLNQGATAVRDAVFSKEQMVPTDMDLDGHDIEAVHILVTTADGTPVATGRMTKEGDGVSRIGRMAVLFNCRGNGLGKLMLTELMKFARRRRDHAIVIHAQSYAIGFYKKQGFEVFGEPFMEVNIPHVTMRVAL</sequence>
<name>A0A433SHP5_9BURK</name>
<dbReference type="GO" id="GO:0004343">
    <property type="term" value="F:glucosamine 6-phosphate N-acetyltransferase activity"/>
    <property type="evidence" value="ECO:0007669"/>
    <property type="project" value="TreeGrafter"/>
</dbReference>
<keyword evidence="3" id="KW-1185">Reference proteome</keyword>
<evidence type="ECO:0000259" key="1">
    <source>
        <dbReference type="PROSITE" id="PS51186"/>
    </source>
</evidence>
<keyword evidence="2" id="KW-0012">Acyltransferase</keyword>
<evidence type="ECO:0000313" key="2">
    <source>
        <dbReference type="EMBL" id="RUS68277.1"/>
    </source>
</evidence>
<organism evidence="2 3">
    <name type="scientific">Saezia sanguinis</name>
    <dbReference type="NCBI Taxonomy" id="1965230"/>
    <lineage>
        <taxon>Bacteria</taxon>
        <taxon>Pseudomonadati</taxon>
        <taxon>Pseudomonadota</taxon>
        <taxon>Betaproteobacteria</taxon>
        <taxon>Burkholderiales</taxon>
        <taxon>Saeziaceae</taxon>
        <taxon>Saezia</taxon>
    </lineage>
</organism>
<dbReference type="OrthoDB" id="9796171at2"/>
<dbReference type="AlphaFoldDB" id="A0A433SHP5"/>
<dbReference type="PANTHER" id="PTHR13355">
    <property type="entry name" value="GLUCOSAMINE 6-PHOSPHATE N-ACETYLTRANSFERASE"/>
    <property type="match status" value="1"/>
</dbReference>
<dbReference type="Pfam" id="PF13673">
    <property type="entry name" value="Acetyltransf_10"/>
    <property type="match status" value="1"/>
</dbReference>